<dbReference type="AlphaFoldDB" id="A0A0K1PTA3"/>
<dbReference type="Pfam" id="PF14332">
    <property type="entry name" value="DUF4388"/>
    <property type="match status" value="1"/>
</dbReference>
<gene>
    <name evidence="2" type="ORF">AKJ09_03427</name>
</gene>
<dbReference type="KEGG" id="llu:AKJ09_03427"/>
<accession>A0A0K1PTA3</accession>
<protein>
    <submittedName>
        <fullName evidence="2">Response regulator</fullName>
    </submittedName>
</protein>
<dbReference type="EMBL" id="CP012333">
    <property type="protein sequence ID" value="AKU96763.1"/>
    <property type="molecule type" value="Genomic_DNA"/>
</dbReference>
<evidence type="ECO:0000313" key="2">
    <source>
        <dbReference type="EMBL" id="AKU96763.1"/>
    </source>
</evidence>
<proteinExistence type="predicted"/>
<evidence type="ECO:0000313" key="3">
    <source>
        <dbReference type="Proteomes" id="UP000064967"/>
    </source>
</evidence>
<keyword evidence="3" id="KW-1185">Reference proteome</keyword>
<dbReference type="InterPro" id="IPR025497">
    <property type="entry name" value="PatA-like_N"/>
</dbReference>
<name>A0A0K1PTA3_9BACT</name>
<feature type="domain" description="PatA-like N-terminal" evidence="1">
    <location>
        <begin position="123"/>
        <end position="214"/>
    </location>
</feature>
<reference evidence="2 3" key="1">
    <citation type="submission" date="2015-08" db="EMBL/GenBank/DDBJ databases">
        <authorList>
            <person name="Babu N.S."/>
            <person name="Beckwith C.J."/>
            <person name="Beseler K.G."/>
            <person name="Brison A."/>
            <person name="Carone J.V."/>
            <person name="Caskin T.P."/>
            <person name="Diamond M."/>
            <person name="Durham M.E."/>
            <person name="Foxe J.M."/>
            <person name="Go M."/>
            <person name="Henderson B.A."/>
            <person name="Jones I.B."/>
            <person name="McGettigan J.A."/>
            <person name="Micheletti S.J."/>
            <person name="Nasrallah M.E."/>
            <person name="Ortiz D."/>
            <person name="Piller C.R."/>
            <person name="Privatt S.R."/>
            <person name="Schneider S.L."/>
            <person name="Sharp S."/>
            <person name="Smith T.C."/>
            <person name="Stanton J.D."/>
            <person name="Ullery H.E."/>
            <person name="Wilson R.J."/>
            <person name="Serrano M.G."/>
            <person name="Buck G."/>
            <person name="Lee V."/>
            <person name="Wang Y."/>
            <person name="Carvalho R."/>
            <person name="Voegtly L."/>
            <person name="Shi R."/>
            <person name="Duckworth R."/>
            <person name="Johnson A."/>
            <person name="Loviza R."/>
            <person name="Walstead R."/>
            <person name="Shah Z."/>
            <person name="Kiflezghi M."/>
            <person name="Wade K."/>
            <person name="Ball S.L."/>
            <person name="Bradley K.W."/>
            <person name="Asai D.J."/>
            <person name="Bowman C.A."/>
            <person name="Russell D.A."/>
            <person name="Pope W.H."/>
            <person name="Jacobs-Sera D."/>
            <person name="Hendrix R.W."/>
            <person name="Hatfull G.F."/>
        </authorList>
    </citation>
    <scope>NUCLEOTIDE SEQUENCE [LARGE SCALE GENOMIC DNA]</scope>
    <source>
        <strain evidence="2 3">DSM 27648</strain>
    </source>
</reference>
<organism evidence="2 3">
    <name type="scientific">Labilithrix luteola</name>
    <dbReference type="NCBI Taxonomy" id="1391654"/>
    <lineage>
        <taxon>Bacteria</taxon>
        <taxon>Pseudomonadati</taxon>
        <taxon>Myxococcota</taxon>
        <taxon>Polyangia</taxon>
        <taxon>Polyangiales</taxon>
        <taxon>Labilitrichaceae</taxon>
        <taxon>Labilithrix</taxon>
    </lineage>
</organism>
<dbReference type="STRING" id="1391654.AKJ09_03427"/>
<evidence type="ECO:0000259" key="1">
    <source>
        <dbReference type="Pfam" id="PF14332"/>
    </source>
</evidence>
<sequence>MLVDQDVDSLSSLAGQLRERGIRVSLANGSQMACERAKTGGYDVVLAARNVAEPDDGAMGVLDAMSIELPDVPPMLVLVDGDATGDLRVPRHDIDSIVLRIQSFSRSSERPPTPSFVPSAHSLDHGALGDLLVLLATERRSGTLTITTPSGSGEVRLVDGDVVDAVFVRLEGKKALCRMIGLPDGTATFTPGAPAIMRRIHVGTRALVAEAREQYARAAALRERAGQLATSILLSVEGAMVEDVPDIDGHVLTRLRVPAGLDELLDELPETDGALIESVLRLHEQGRIRSLHASEARVQLCGADQLHLVRAAAARSKLPGYAGPARLVFAATPARLAVFGHTVMSLADAFVPQEPIPTVPVPYAIATMKLGDGVELDVVALPLVPVYAPLWPLALAGAAVLVRLDEAASQSLEEACTSVSVPILDARAIFGAFEETSAIQVASLIKSALEAEGAVSA</sequence>
<dbReference type="Proteomes" id="UP000064967">
    <property type="component" value="Chromosome"/>
</dbReference>